<evidence type="ECO:0000313" key="2">
    <source>
        <dbReference type="Proteomes" id="UP000218811"/>
    </source>
</evidence>
<sequence>MEPILLSLHKTNSRPMPIRLLTLNYDVLTLILAAASPRDALRFSFTCRAAYKLGTPRFLSEVTLRRSTPDKTTKQAAQFCAFILADTSTRAKHLRALIVENIVGSTLEAERACLRSLARVLRCAVNLSQISLDCAEHLFEVFPDAAEAMARLRRLDEVRFTLVFDTKSAQTLERMSSRPRRLKLANVAYDLPPSSVFPFKPLHNFTRSLQNLDLLGCATIIETLEQPAIWPLVRTLRLAGKARSLAIFARAFPNVHRLRLDMVHTSDAAPTTEWTQLDRVFVDNVTTAPITSKIRHLTICLSVGRTDQLLLTYPRILTLRSAAPIVLSCKLAGPFAHDMQWVALAVGPQTRYLRVHSGWSTTMSVAPEEIERQLICYAHAFSHLPLIAMSLCHDLQEEVAPDTLRSRVPQLVKAAAAQSPSLQYISVEYKDDTATPPDWFEVIHWPTEDLPCLQALSASDSALLSKRLSNMSRESDSCTG</sequence>
<organism evidence="1 2">
    <name type="scientific">Wolfiporia cocos (strain MD-104)</name>
    <name type="common">Brown rot fungus</name>
    <dbReference type="NCBI Taxonomy" id="742152"/>
    <lineage>
        <taxon>Eukaryota</taxon>
        <taxon>Fungi</taxon>
        <taxon>Dikarya</taxon>
        <taxon>Basidiomycota</taxon>
        <taxon>Agaricomycotina</taxon>
        <taxon>Agaricomycetes</taxon>
        <taxon>Polyporales</taxon>
        <taxon>Phaeolaceae</taxon>
        <taxon>Wolfiporia</taxon>
    </lineage>
</organism>
<accession>A0A2H3K975</accession>
<gene>
    <name evidence="1" type="ORF">WOLCODRAFT_165538</name>
</gene>
<keyword evidence="2" id="KW-1185">Reference proteome</keyword>
<dbReference type="OMA" id="WIITSIA"/>
<dbReference type="OrthoDB" id="2785713at2759"/>
<dbReference type="STRING" id="742152.A0A2H3K975"/>
<evidence type="ECO:0000313" key="1">
    <source>
        <dbReference type="EMBL" id="PCH44987.1"/>
    </source>
</evidence>
<dbReference type="EMBL" id="KB468168">
    <property type="protein sequence ID" value="PCH44987.1"/>
    <property type="molecule type" value="Genomic_DNA"/>
</dbReference>
<proteinExistence type="predicted"/>
<name>A0A2H3K975_WOLCO</name>
<reference evidence="1 2" key="1">
    <citation type="journal article" date="2012" name="Science">
        <title>The Paleozoic origin of enzymatic lignin decomposition reconstructed from 31 fungal genomes.</title>
        <authorList>
            <person name="Floudas D."/>
            <person name="Binder M."/>
            <person name="Riley R."/>
            <person name="Barry K."/>
            <person name="Blanchette R.A."/>
            <person name="Henrissat B."/>
            <person name="Martinez A.T."/>
            <person name="Otillar R."/>
            <person name="Spatafora J.W."/>
            <person name="Yadav J.S."/>
            <person name="Aerts A."/>
            <person name="Benoit I."/>
            <person name="Boyd A."/>
            <person name="Carlson A."/>
            <person name="Copeland A."/>
            <person name="Coutinho P.M."/>
            <person name="de Vries R.P."/>
            <person name="Ferreira P."/>
            <person name="Findley K."/>
            <person name="Foster B."/>
            <person name="Gaskell J."/>
            <person name="Glotzer D."/>
            <person name="Gorecki P."/>
            <person name="Heitman J."/>
            <person name="Hesse C."/>
            <person name="Hori C."/>
            <person name="Igarashi K."/>
            <person name="Jurgens J.A."/>
            <person name="Kallen N."/>
            <person name="Kersten P."/>
            <person name="Kohler A."/>
            <person name="Kuees U."/>
            <person name="Kumar T.K.A."/>
            <person name="Kuo A."/>
            <person name="LaButti K."/>
            <person name="Larrondo L.F."/>
            <person name="Lindquist E."/>
            <person name="Ling A."/>
            <person name="Lombard V."/>
            <person name="Lucas S."/>
            <person name="Lundell T."/>
            <person name="Martin R."/>
            <person name="McLaughlin D.J."/>
            <person name="Morgenstern I."/>
            <person name="Morin E."/>
            <person name="Murat C."/>
            <person name="Nagy L.G."/>
            <person name="Nolan M."/>
            <person name="Ohm R.A."/>
            <person name="Patyshakuliyeva A."/>
            <person name="Rokas A."/>
            <person name="Ruiz-Duenas F.J."/>
            <person name="Sabat G."/>
            <person name="Salamov A."/>
            <person name="Samejima M."/>
            <person name="Schmutz J."/>
            <person name="Slot J.C."/>
            <person name="St John F."/>
            <person name="Stenlid J."/>
            <person name="Sun H."/>
            <person name="Sun S."/>
            <person name="Syed K."/>
            <person name="Tsang A."/>
            <person name="Wiebenga A."/>
            <person name="Young D."/>
            <person name="Pisabarro A."/>
            <person name="Eastwood D.C."/>
            <person name="Martin F."/>
            <person name="Cullen D."/>
            <person name="Grigoriev I.V."/>
            <person name="Hibbett D.S."/>
        </authorList>
    </citation>
    <scope>NUCLEOTIDE SEQUENCE [LARGE SCALE GENOMIC DNA]</scope>
    <source>
        <strain evidence="1 2">MD-104</strain>
    </source>
</reference>
<dbReference type="Proteomes" id="UP000218811">
    <property type="component" value="Unassembled WGS sequence"/>
</dbReference>
<protein>
    <recommendedName>
        <fullName evidence="3">F-box domain-containing protein</fullName>
    </recommendedName>
</protein>
<evidence type="ECO:0008006" key="3">
    <source>
        <dbReference type="Google" id="ProtNLM"/>
    </source>
</evidence>
<dbReference type="AlphaFoldDB" id="A0A2H3K975"/>